<dbReference type="AlphaFoldDB" id="A0AAV4QCG4"/>
<dbReference type="EMBL" id="BPLR01005956">
    <property type="protein sequence ID" value="GIY06404.1"/>
    <property type="molecule type" value="Genomic_DNA"/>
</dbReference>
<gene>
    <name evidence="1" type="ORF">CEXT_63781</name>
</gene>
<sequence>MPVLEIVPRLPRSLIRTSVESERNFKAESDGAAAISLFFNIHEVINPLISGTQWRERTPSVEEKRNSNCLLKKIRRTAGLHIRIMACFSVLSMLNMDFKWRHS</sequence>
<reference evidence="1 2" key="1">
    <citation type="submission" date="2021-06" db="EMBL/GenBank/DDBJ databases">
        <title>Caerostris extrusa draft genome.</title>
        <authorList>
            <person name="Kono N."/>
            <person name="Arakawa K."/>
        </authorList>
    </citation>
    <scope>NUCLEOTIDE SEQUENCE [LARGE SCALE GENOMIC DNA]</scope>
</reference>
<evidence type="ECO:0000313" key="1">
    <source>
        <dbReference type="EMBL" id="GIY06404.1"/>
    </source>
</evidence>
<dbReference type="Proteomes" id="UP001054945">
    <property type="component" value="Unassembled WGS sequence"/>
</dbReference>
<comment type="caution">
    <text evidence="1">The sequence shown here is derived from an EMBL/GenBank/DDBJ whole genome shotgun (WGS) entry which is preliminary data.</text>
</comment>
<evidence type="ECO:0000313" key="2">
    <source>
        <dbReference type="Proteomes" id="UP001054945"/>
    </source>
</evidence>
<proteinExistence type="predicted"/>
<name>A0AAV4QCG4_CAEEX</name>
<keyword evidence="2" id="KW-1185">Reference proteome</keyword>
<protein>
    <submittedName>
        <fullName evidence="1">Uncharacterized protein</fullName>
    </submittedName>
</protein>
<organism evidence="1 2">
    <name type="scientific">Caerostris extrusa</name>
    <name type="common">Bark spider</name>
    <name type="synonym">Caerostris bankana</name>
    <dbReference type="NCBI Taxonomy" id="172846"/>
    <lineage>
        <taxon>Eukaryota</taxon>
        <taxon>Metazoa</taxon>
        <taxon>Ecdysozoa</taxon>
        <taxon>Arthropoda</taxon>
        <taxon>Chelicerata</taxon>
        <taxon>Arachnida</taxon>
        <taxon>Araneae</taxon>
        <taxon>Araneomorphae</taxon>
        <taxon>Entelegynae</taxon>
        <taxon>Araneoidea</taxon>
        <taxon>Araneidae</taxon>
        <taxon>Caerostris</taxon>
    </lineage>
</organism>
<accession>A0AAV4QCG4</accession>